<reference evidence="3" key="1">
    <citation type="journal article" date="2019" name="Int. J. Syst. Evol. Microbiol.">
        <title>The Global Catalogue of Microorganisms (GCM) 10K type strain sequencing project: providing services to taxonomists for standard genome sequencing and annotation.</title>
        <authorList>
            <consortium name="The Broad Institute Genomics Platform"/>
            <consortium name="The Broad Institute Genome Sequencing Center for Infectious Disease"/>
            <person name="Wu L."/>
            <person name="Ma J."/>
        </authorList>
    </citation>
    <scope>NUCLEOTIDE SEQUENCE [LARGE SCALE GENOMIC DNA]</scope>
    <source>
        <strain evidence="3">JCM 18303</strain>
    </source>
</reference>
<dbReference type="RefSeq" id="WP_185060526.1">
    <property type="nucleotide sequence ID" value="NZ_BAABJP010000036.1"/>
</dbReference>
<evidence type="ECO:0000313" key="3">
    <source>
        <dbReference type="Proteomes" id="UP001428817"/>
    </source>
</evidence>
<feature type="transmembrane region" description="Helical" evidence="1">
    <location>
        <begin position="6"/>
        <end position="24"/>
    </location>
</feature>
<proteinExistence type="predicted"/>
<keyword evidence="1" id="KW-0812">Transmembrane</keyword>
<dbReference type="Proteomes" id="UP001428817">
    <property type="component" value="Unassembled WGS sequence"/>
</dbReference>
<dbReference type="InterPro" id="IPR008407">
    <property type="entry name" value="Brnchd-chn_aa_trnsp_AzlD"/>
</dbReference>
<gene>
    <name evidence="2" type="ORF">GCM10023321_58180</name>
</gene>
<dbReference type="Pfam" id="PF05437">
    <property type="entry name" value="AzlD"/>
    <property type="match status" value="1"/>
</dbReference>
<evidence type="ECO:0000256" key="1">
    <source>
        <dbReference type="SAM" id="Phobius"/>
    </source>
</evidence>
<feature type="transmembrane region" description="Helical" evidence="1">
    <location>
        <begin position="67"/>
        <end position="96"/>
    </location>
</feature>
<name>A0ABP9QTA1_9PSEU</name>
<dbReference type="EMBL" id="BAABJP010000036">
    <property type="protein sequence ID" value="GAA5166687.1"/>
    <property type="molecule type" value="Genomic_DNA"/>
</dbReference>
<sequence>MTGWVVGALAGGTYLIRLSGLVLRERLRVLDRFSRLFDLSALVLIAALTASITVFEGEVFAGWARPAGVLLAAIAAWCKAPLVVVIVIAAGVTAGLRALGVP</sequence>
<evidence type="ECO:0000313" key="2">
    <source>
        <dbReference type="EMBL" id="GAA5166687.1"/>
    </source>
</evidence>
<comment type="caution">
    <text evidence="2">The sequence shown here is derived from an EMBL/GenBank/DDBJ whole genome shotgun (WGS) entry which is preliminary data.</text>
</comment>
<feature type="transmembrane region" description="Helical" evidence="1">
    <location>
        <begin position="36"/>
        <end position="55"/>
    </location>
</feature>
<accession>A0ABP9QTA1</accession>
<keyword evidence="1" id="KW-0472">Membrane</keyword>
<protein>
    <submittedName>
        <fullName evidence="2">AzlD domain-containing protein</fullName>
    </submittedName>
</protein>
<keyword evidence="3" id="KW-1185">Reference proteome</keyword>
<keyword evidence="1" id="KW-1133">Transmembrane helix</keyword>
<organism evidence="2 3">
    <name type="scientific">Pseudonocardia eucalypti</name>
    <dbReference type="NCBI Taxonomy" id="648755"/>
    <lineage>
        <taxon>Bacteria</taxon>
        <taxon>Bacillati</taxon>
        <taxon>Actinomycetota</taxon>
        <taxon>Actinomycetes</taxon>
        <taxon>Pseudonocardiales</taxon>
        <taxon>Pseudonocardiaceae</taxon>
        <taxon>Pseudonocardia</taxon>
    </lineage>
</organism>